<feature type="chain" id="PRO_5030663984" evidence="1">
    <location>
        <begin position="20"/>
        <end position="190"/>
    </location>
</feature>
<comment type="caution">
    <text evidence="2">The sequence shown here is derived from an EMBL/GenBank/DDBJ whole genome shotgun (WGS) entry which is preliminary data.</text>
</comment>
<dbReference type="Proteomes" id="UP000576082">
    <property type="component" value="Unassembled WGS sequence"/>
</dbReference>
<keyword evidence="3" id="KW-1185">Reference proteome</keyword>
<proteinExistence type="predicted"/>
<evidence type="ECO:0000313" key="3">
    <source>
        <dbReference type="Proteomes" id="UP000576082"/>
    </source>
</evidence>
<dbReference type="RefSeq" id="WP_169659283.1">
    <property type="nucleotide sequence ID" value="NZ_JABANE010000084.1"/>
</dbReference>
<evidence type="ECO:0000256" key="1">
    <source>
        <dbReference type="SAM" id="SignalP"/>
    </source>
</evidence>
<evidence type="ECO:0000313" key="2">
    <source>
        <dbReference type="EMBL" id="NME71060.1"/>
    </source>
</evidence>
<sequence>MKQLIVALSMMIVSHFAYSQDQEFLIQENQAGIFKVGEDIPLVDARGLFYKMEEKFDVISTPDGDIEVPYVLFSSEGENLVKINLELDHSVNAYTDVIKEITVLSPKYKTVKGIGVGSSIENFIEQYADYKLWYTYISDIYVIDTKTIKSTQFMLNGEDYVEEVNFDSDYTPLLESKFKAGATIQTIRFF</sequence>
<keyword evidence="1" id="KW-0732">Signal</keyword>
<dbReference type="EMBL" id="JABANE010000084">
    <property type="protein sequence ID" value="NME71060.1"/>
    <property type="molecule type" value="Genomic_DNA"/>
</dbReference>
<feature type="signal peptide" evidence="1">
    <location>
        <begin position="1"/>
        <end position="19"/>
    </location>
</feature>
<reference evidence="2 3" key="1">
    <citation type="submission" date="2020-04" db="EMBL/GenBank/DDBJ databases">
        <title>Flammeovirga sp. SR4, a novel species isolated from seawater.</title>
        <authorList>
            <person name="Wang X."/>
        </authorList>
    </citation>
    <scope>NUCLEOTIDE SEQUENCE [LARGE SCALE GENOMIC DNA]</scope>
    <source>
        <strain evidence="2 3">ATCC 23126</strain>
    </source>
</reference>
<gene>
    <name evidence="2" type="ORF">HHU12_24035</name>
</gene>
<dbReference type="AlphaFoldDB" id="A0A7X9RYL1"/>
<accession>A0A7X9RYL1</accession>
<organism evidence="2 3">
    <name type="scientific">Flammeovirga aprica JL-4</name>
    <dbReference type="NCBI Taxonomy" id="694437"/>
    <lineage>
        <taxon>Bacteria</taxon>
        <taxon>Pseudomonadati</taxon>
        <taxon>Bacteroidota</taxon>
        <taxon>Cytophagia</taxon>
        <taxon>Cytophagales</taxon>
        <taxon>Flammeovirgaceae</taxon>
        <taxon>Flammeovirga</taxon>
    </lineage>
</organism>
<protein>
    <submittedName>
        <fullName evidence="2">Uncharacterized protein</fullName>
    </submittedName>
</protein>
<name>A0A7X9RYL1_9BACT</name>